<feature type="signal peptide" evidence="4">
    <location>
        <begin position="1"/>
        <end position="21"/>
    </location>
</feature>
<evidence type="ECO:0000313" key="5">
    <source>
        <dbReference type="EMBL" id="SEF81102.1"/>
    </source>
</evidence>
<proteinExistence type="predicted"/>
<dbReference type="RefSeq" id="WP_143058367.1">
    <property type="nucleotide sequence ID" value="NZ_FNUV01000004.1"/>
</dbReference>
<dbReference type="GO" id="GO:0016020">
    <property type="term" value="C:membrane"/>
    <property type="evidence" value="ECO:0007669"/>
    <property type="project" value="UniProtKB-SubCell"/>
</dbReference>
<evidence type="ECO:0000256" key="3">
    <source>
        <dbReference type="ARBA" id="ARBA00023136"/>
    </source>
</evidence>
<reference evidence="5 6" key="1">
    <citation type="submission" date="2016-10" db="EMBL/GenBank/DDBJ databases">
        <authorList>
            <person name="de Groot N.N."/>
        </authorList>
    </citation>
    <scope>NUCLEOTIDE SEQUENCE [LARGE SCALE GENOMIC DNA]</scope>
    <source>
        <strain evidence="5 6">AR32</strain>
    </source>
</reference>
<evidence type="ECO:0000256" key="2">
    <source>
        <dbReference type="ARBA" id="ARBA00022729"/>
    </source>
</evidence>
<dbReference type="Gene3D" id="3.40.50.1240">
    <property type="entry name" value="Phosphoglycerate mutase-like"/>
    <property type="match status" value="1"/>
</dbReference>
<keyword evidence="3" id="KW-0472">Membrane</keyword>
<keyword evidence="2 4" id="KW-0732">Signal</keyword>
<evidence type="ECO:0000256" key="4">
    <source>
        <dbReference type="SAM" id="SignalP"/>
    </source>
</evidence>
<name>A0A1H5V0Z9_XYLRU</name>
<dbReference type="SUPFAM" id="SSF53254">
    <property type="entry name" value="Phosphoglycerate mutase-like"/>
    <property type="match status" value="1"/>
</dbReference>
<feature type="chain" id="PRO_5009286778" description="Histidine phosphatase superfamily (Branch 2)" evidence="4">
    <location>
        <begin position="22"/>
        <end position="430"/>
    </location>
</feature>
<evidence type="ECO:0008006" key="7">
    <source>
        <dbReference type="Google" id="ProtNLM"/>
    </source>
</evidence>
<dbReference type="PANTHER" id="PTHR20963:SF8">
    <property type="entry name" value="MULTIPLE INOSITOL POLYPHOSPHATE PHOSPHATASE 1"/>
    <property type="match status" value="1"/>
</dbReference>
<accession>A0A1H5V0Z9</accession>
<comment type="subcellular location">
    <subcellularLocation>
        <location evidence="1">Membrane</location>
    </subcellularLocation>
</comment>
<sequence>MNNLRITIFCMVAGLYLGVHAQTSMTELRAHLDLATGNYCNYPTPSGHITPAPAGYEPFYVTHYGRHGARYMTGDKEYKYTIGRMDTAQTLGLLTAYGKEVLQRLNIAAANAHHRAGDLTQLGARQHRAIAHRLMVNYPSLMSQPLHVKANSSTVRRCMLSMANFCQEMLIMNPNLDITMDASEHDMYYMIANDSIVIPKSEKDDELYEKLDSFRHKMLNGRHQFELLFTNPEAAGKFIDNYKFTDALWNIAADMYCLPELNLSFNDLFTDDEFIDGFRSYNASWCLWEGLMPGAQPNQYAHFPLLVNFLDEADLMIRSGKSGVRLRFGHDSTVLPFAYILGLKEAMQGTDDMENLHNHFALYRLIPMAANIQLIFFRKQGSDDILVKFLMNENETSIPIQTDSYPFYHWKDVESYYRNMLKEANITYKK</sequence>
<dbReference type="AlphaFoldDB" id="A0A1H5V0Z9"/>
<dbReference type="PANTHER" id="PTHR20963">
    <property type="entry name" value="MULTIPLE INOSITOL POLYPHOSPHATE PHOSPHATASE-RELATED"/>
    <property type="match status" value="1"/>
</dbReference>
<protein>
    <recommendedName>
        <fullName evidence="7">Histidine phosphatase superfamily (Branch 2)</fullName>
    </recommendedName>
</protein>
<gene>
    <name evidence="5" type="ORF">SAMN05216354_1683</name>
</gene>
<dbReference type="InterPro" id="IPR029033">
    <property type="entry name" value="His_PPase_superfam"/>
</dbReference>
<evidence type="ECO:0000313" key="6">
    <source>
        <dbReference type="Proteomes" id="UP000236735"/>
    </source>
</evidence>
<organism evidence="5 6">
    <name type="scientific">Xylanibacter ruminicola</name>
    <name type="common">Prevotella ruminicola</name>
    <dbReference type="NCBI Taxonomy" id="839"/>
    <lineage>
        <taxon>Bacteria</taxon>
        <taxon>Pseudomonadati</taxon>
        <taxon>Bacteroidota</taxon>
        <taxon>Bacteroidia</taxon>
        <taxon>Bacteroidales</taxon>
        <taxon>Prevotellaceae</taxon>
        <taxon>Xylanibacter</taxon>
    </lineage>
</organism>
<dbReference type="Proteomes" id="UP000236735">
    <property type="component" value="Unassembled WGS sequence"/>
</dbReference>
<dbReference type="EMBL" id="FNUV01000004">
    <property type="protein sequence ID" value="SEF81102.1"/>
    <property type="molecule type" value="Genomic_DNA"/>
</dbReference>
<evidence type="ECO:0000256" key="1">
    <source>
        <dbReference type="ARBA" id="ARBA00004370"/>
    </source>
</evidence>